<dbReference type="Pfam" id="PF00266">
    <property type="entry name" value="Aminotran_5"/>
    <property type="match status" value="1"/>
</dbReference>
<dbReference type="EMBL" id="VBOS01000518">
    <property type="protein sequence ID" value="TMQ47686.1"/>
    <property type="molecule type" value="Genomic_DNA"/>
</dbReference>
<sequence length="368" mass="37996">MRQVYADHAATTAPAPEVVAAMLPFLGERFGNASSVHRRGEAAREAVEAARARVGALIGASAEEIVFTASGSEANNLALKGALLAASEDGRAPAGAAMARRRLVISAIEHPSVLETARHLESLGRPLTIVPVEPDGVLDPARLERAIGPDVALVSVMWVNNEIGTVQPIARIAEIVRGAGAKLHCDAVQAVGKLPVAVAEAGVDLLSLAGHKFHGPPGAGALYVRRRTRLVPLVHGGHQERSRRAGTENLAAIVGLGAAAERAARWLASTGPARLASLSERLRRGLLAAVPHAGLNGDAERRMPAIVNVRFSGVDGEAVLHELDRLGITVSTGSACSAASPGPSHVLLALGLGPDDAHASVRFSLGED</sequence>
<keyword evidence="4" id="KW-0808">Transferase</keyword>
<evidence type="ECO:0000256" key="2">
    <source>
        <dbReference type="ARBA" id="ARBA00006490"/>
    </source>
</evidence>
<keyword evidence="5" id="KW-0479">Metal-binding</keyword>
<organism evidence="12 13">
    <name type="scientific">Eiseniibacteriota bacterium</name>
    <dbReference type="NCBI Taxonomy" id="2212470"/>
    <lineage>
        <taxon>Bacteria</taxon>
        <taxon>Candidatus Eiseniibacteriota</taxon>
    </lineage>
</organism>
<evidence type="ECO:0000256" key="1">
    <source>
        <dbReference type="ARBA" id="ARBA00001933"/>
    </source>
</evidence>
<comment type="catalytic activity">
    <reaction evidence="9">
        <text>(sulfur carrier)-H + L-cysteine = (sulfur carrier)-SH + L-alanine</text>
        <dbReference type="Rhea" id="RHEA:43892"/>
        <dbReference type="Rhea" id="RHEA-COMP:14737"/>
        <dbReference type="Rhea" id="RHEA-COMP:14739"/>
        <dbReference type="ChEBI" id="CHEBI:29917"/>
        <dbReference type="ChEBI" id="CHEBI:35235"/>
        <dbReference type="ChEBI" id="CHEBI:57972"/>
        <dbReference type="ChEBI" id="CHEBI:64428"/>
        <dbReference type="EC" id="2.8.1.7"/>
    </reaction>
</comment>
<dbReference type="PROSITE" id="PS00595">
    <property type="entry name" value="AA_TRANSFER_CLASS_5"/>
    <property type="match status" value="1"/>
</dbReference>
<evidence type="ECO:0000256" key="4">
    <source>
        <dbReference type="ARBA" id="ARBA00022679"/>
    </source>
</evidence>
<keyword evidence="8" id="KW-0411">Iron-sulfur</keyword>
<dbReference type="EC" id="2.8.1.7" evidence="3"/>
<reference evidence="12 13" key="1">
    <citation type="journal article" date="2019" name="Nat. Microbiol.">
        <title>Mediterranean grassland soil C-N compound turnover is dependent on rainfall and depth, and is mediated by genomically divergent microorganisms.</title>
        <authorList>
            <person name="Diamond S."/>
            <person name="Andeer P.F."/>
            <person name="Li Z."/>
            <person name="Crits-Christoph A."/>
            <person name="Burstein D."/>
            <person name="Anantharaman K."/>
            <person name="Lane K.R."/>
            <person name="Thomas B.C."/>
            <person name="Pan C."/>
            <person name="Northen T.R."/>
            <person name="Banfield J.F."/>
        </authorList>
    </citation>
    <scope>NUCLEOTIDE SEQUENCE [LARGE SCALE GENOMIC DNA]</scope>
    <source>
        <strain evidence="12">WS_2</strain>
    </source>
</reference>
<comment type="cofactor">
    <cofactor evidence="1 10">
        <name>pyridoxal 5'-phosphate</name>
        <dbReference type="ChEBI" id="CHEBI:597326"/>
    </cofactor>
</comment>
<evidence type="ECO:0000256" key="7">
    <source>
        <dbReference type="ARBA" id="ARBA00023004"/>
    </source>
</evidence>
<dbReference type="InterPro" id="IPR016454">
    <property type="entry name" value="Cysteine_dSase"/>
</dbReference>
<dbReference type="GO" id="GO:0051536">
    <property type="term" value="F:iron-sulfur cluster binding"/>
    <property type="evidence" value="ECO:0007669"/>
    <property type="project" value="UniProtKB-KW"/>
</dbReference>
<dbReference type="Gene3D" id="3.40.640.10">
    <property type="entry name" value="Type I PLP-dependent aspartate aminotransferase-like (Major domain)"/>
    <property type="match status" value="1"/>
</dbReference>
<proteinExistence type="inferred from homology"/>
<dbReference type="GO" id="GO:0031071">
    <property type="term" value="F:cysteine desulfurase activity"/>
    <property type="evidence" value="ECO:0007669"/>
    <property type="project" value="UniProtKB-EC"/>
</dbReference>
<name>A0A538S8M5_UNCEI</name>
<dbReference type="Proteomes" id="UP000317716">
    <property type="component" value="Unassembled WGS sequence"/>
</dbReference>
<feature type="non-terminal residue" evidence="12">
    <location>
        <position position="368"/>
    </location>
</feature>
<dbReference type="SUPFAM" id="SSF53383">
    <property type="entry name" value="PLP-dependent transferases"/>
    <property type="match status" value="1"/>
</dbReference>
<evidence type="ECO:0000313" key="13">
    <source>
        <dbReference type="Proteomes" id="UP000317716"/>
    </source>
</evidence>
<dbReference type="Gene3D" id="3.90.1150.10">
    <property type="entry name" value="Aspartate Aminotransferase, domain 1"/>
    <property type="match status" value="1"/>
</dbReference>
<evidence type="ECO:0000256" key="5">
    <source>
        <dbReference type="ARBA" id="ARBA00022723"/>
    </source>
</evidence>
<dbReference type="InterPro" id="IPR015424">
    <property type="entry name" value="PyrdxlP-dep_Trfase"/>
</dbReference>
<dbReference type="InterPro" id="IPR020578">
    <property type="entry name" value="Aminotrans_V_PyrdxlP_BS"/>
</dbReference>
<dbReference type="InterPro" id="IPR000192">
    <property type="entry name" value="Aminotrans_V_dom"/>
</dbReference>
<evidence type="ECO:0000256" key="8">
    <source>
        <dbReference type="ARBA" id="ARBA00023014"/>
    </source>
</evidence>
<dbReference type="Gene3D" id="1.10.260.50">
    <property type="match status" value="1"/>
</dbReference>
<dbReference type="PIRSF" id="PIRSF005572">
    <property type="entry name" value="NifS"/>
    <property type="match status" value="1"/>
</dbReference>
<keyword evidence="7" id="KW-0408">Iron</keyword>
<dbReference type="PANTHER" id="PTHR11601">
    <property type="entry name" value="CYSTEINE DESULFURYLASE FAMILY MEMBER"/>
    <property type="match status" value="1"/>
</dbReference>
<dbReference type="PANTHER" id="PTHR11601:SF34">
    <property type="entry name" value="CYSTEINE DESULFURASE"/>
    <property type="match status" value="1"/>
</dbReference>
<dbReference type="AlphaFoldDB" id="A0A538S8M5"/>
<evidence type="ECO:0000259" key="11">
    <source>
        <dbReference type="Pfam" id="PF00266"/>
    </source>
</evidence>
<accession>A0A538S8M5</accession>
<feature type="domain" description="Aminotransferase class V" evidence="11">
    <location>
        <begin position="4"/>
        <end position="366"/>
    </location>
</feature>
<comment type="similarity">
    <text evidence="2">Belongs to the class-V pyridoxal-phosphate-dependent aminotransferase family. NifS/IscS subfamily.</text>
</comment>
<dbReference type="GO" id="GO:0046872">
    <property type="term" value="F:metal ion binding"/>
    <property type="evidence" value="ECO:0007669"/>
    <property type="project" value="UniProtKB-KW"/>
</dbReference>
<keyword evidence="6" id="KW-0663">Pyridoxal phosphate</keyword>
<comment type="caution">
    <text evidence="12">The sequence shown here is derived from an EMBL/GenBank/DDBJ whole genome shotgun (WGS) entry which is preliminary data.</text>
</comment>
<evidence type="ECO:0000256" key="3">
    <source>
        <dbReference type="ARBA" id="ARBA00012239"/>
    </source>
</evidence>
<protein>
    <recommendedName>
        <fullName evidence="3">cysteine desulfurase</fullName>
        <ecNumber evidence="3">2.8.1.7</ecNumber>
    </recommendedName>
</protein>
<evidence type="ECO:0000313" key="12">
    <source>
        <dbReference type="EMBL" id="TMQ47686.1"/>
    </source>
</evidence>
<evidence type="ECO:0000256" key="6">
    <source>
        <dbReference type="ARBA" id="ARBA00022898"/>
    </source>
</evidence>
<evidence type="ECO:0000256" key="9">
    <source>
        <dbReference type="ARBA" id="ARBA00050776"/>
    </source>
</evidence>
<dbReference type="InterPro" id="IPR015421">
    <property type="entry name" value="PyrdxlP-dep_Trfase_major"/>
</dbReference>
<evidence type="ECO:0000256" key="10">
    <source>
        <dbReference type="RuleBase" id="RU004504"/>
    </source>
</evidence>
<dbReference type="FunFam" id="3.40.640.10:FF:000084">
    <property type="entry name" value="IscS-like cysteine desulfurase"/>
    <property type="match status" value="1"/>
</dbReference>
<dbReference type="InterPro" id="IPR015422">
    <property type="entry name" value="PyrdxlP-dep_Trfase_small"/>
</dbReference>
<gene>
    <name evidence="12" type="ORF">E6K72_13780</name>
</gene>